<comment type="similarity">
    <text evidence="6">Belongs to the PIERCE1 family.</text>
</comment>
<dbReference type="InterPro" id="IPR026507">
    <property type="entry name" value="PIRC1/2"/>
</dbReference>
<gene>
    <name evidence="7" type="ORF">ZHD862_LOCUS12201</name>
</gene>
<dbReference type="Pfam" id="PF14892">
    <property type="entry name" value="PIRC1_2"/>
    <property type="match status" value="1"/>
</dbReference>
<protein>
    <submittedName>
        <fullName evidence="7">Uncharacterized protein</fullName>
    </submittedName>
</protein>
<evidence type="ECO:0000313" key="8">
    <source>
        <dbReference type="Proteomes" id="UP000663864"/>
    </source>
</evidence>
<comment type="subcellular location">
    <subcellularLocation>
        <location evidence="1">Cell projection</location>
        <location evidence="1">Cilium</location>
    </subcellularLocation>
    <subcellularLocation>
        <location evidence="2">Cytoplasm</location>
        <location evidence="2">Cytoskeleton</location>
    </subcellularLocation>
</comment>
<evidence type="ECO:0000313" key="7">
    <source>
        <dbReference type="EMBL" id="CAF0994624.1"/>
    </source>
</evidence>
<organism evidence="7 8">
    <name type="scientific">Rotaria sordida</name>
    <dbReference type="NCBI Taxonomy" id="392033"/>
    <lineage>
        <taxon>Eukaryota</taxon>
        <taxon>Metazoa</taxon>
        <taxon>Spiralia</taxon>
        <taxon>Gnathifera</taxon>
        <taxon>Rotifera</taxon>
        <taxon>Eurotatoria</taxon>
        <taxon>Bdelloidea</taxon>
        <taxon>Philodinida</taxon>
        <taxon>Philodinidae</taxon>
        <taxon>Rotaria</taxon>
    </lineage>
</organism>
<keyword evidence="3" id="KW-0963">Cytoplasm</keyword>
<dbReference type="AlphaFoldDB" id="A0A814GB71"/>
<dbReference type="GO" id="GO:0035082">
    <property type="term" value="P:axoneme assembly"/>
    <property type="evidence" value="ECO:0007669"/>
    <property type="project" value="InterPro"/>
</dbReference>
<dbReference type="Proteomes" id="UP000663864">
    <property type="component" value="Unassembled WGS sequence"/>
</dbReference>
<reference evidence="7" key="1">
    <citation type="submission" date="2021-02" db="EMBL/GenBank/DDBJ databases">
        <authorList>
            <person name="Nowell W R."/>
        </authorList>
    </citation>
    <scope>NUCLEOTIDE SEQUENCE</scope>
</reference>
<dbReference type="GO" id="GO:0005879">
    <property type="term" value="C:axonemal microtubule"/>
    <property type="evidence" value="ECO:0007669"/>
    <property type="project" value="InterPro"/>
</dbReference>
<keyword evidence="5" id="KW-0966">Cell projection</keyword>
<evidence type="ECO:0000256" key="1">
    <source>
        <dbReference type="ARBA" id="ARBA00004138"/>
    </source>
</evidence>
<sequence length="117" mass="14121">MRRTRLISDEYRTFGIPFRFENPDEWQGYSKFSPHPFYRTSNQEYGRYKPMIHTMPTVFRPQCHAFTDILRIGRDHHHRTFNTSTTNLPPIWSSSGTLPMSIGRENYFRRPQHRSNK</sequence>
<proteinExistence type="inferred from homology"/>
<evidence type="ECO:0000256" key="5">
    <source>
        <dbReference type="ARBA" id="ARBA00023273"/>
    </source>
</evidence>
<evidence type="ECO:0000256" key="3">
    <source>
        <dbReference type="ARBA" id="ARBA00022490"/>
    </source>
</evidence>
<accession>A0A814GB71</accession>
<keyword evidence="4" id="KW-0206">Cytoskeleton</keyword>
<dbReference type="EMBL" id="CAJNOT010000474">
    <property type="protein sequence ID" value="CAF0994624.1"/>
    <property type="molecule type" value="Genomic_DNA"/>
</dbReference>
<evidence type="ECO:0000256" key="2">
    <source>
        <dbReference type="ARBA" id="ARBA00004245"/>
    </source>
</evidence>
<name>A0A814GB71_9BILA</name>
<dbReference type="PANTHER" id="PTHR20899">
    <property type="entry name" value="PIERCE HOMOLOG"/>
    <property type="match status" value="1"/>
</dbReference>
<comment type="caution">
    <text evidence="7">The sequence shown here is derived from an EMBL/GenBank/DDBJ whole genome shotgun (WGS) entry which is preliminary data.</text>
</comment>
<evidence type="ECO:0000256" key="6">
    <source>
        <dbReference type="ARBA" id="ARBA00038014"/>
    </source>
</evidence>
<evidence type="ECO:0000256" key="4">
    <source>
        <dbReference type="ARBA" id="ARBA00023212"/>
    </source>
</evidence>
<dbReference type="PANTHER" id="PTHR20899:SF1">
    <property type="entry name" value="PIERCER OF MICROTUBULE WALL 1 PROTEIN"/>
    <property type="match status" value="1"/>
</dbReference>